<accession>A0A8K0EF67</accession>
<evidence type="ECO:0000313" key="3">
    <source>
        <dbReference type="Proteomes" id="UP000838412"/>
    </source>
</evidence>
<organism evidence="2 3">
    <name type="scientific">Branchiostoma lanceolatum</name>
    <name type="common">Common lancelet</name>
    <name type="synonym">Amphioxus lanceolatum</name>
    <dbReference type="NCBI Taxonomy" id="7740"/>
    <lineage>
        <taxon>Eukaryota</taxon>
        <taxon>Metazoa</taxon>
        <taxon>Chordata</taxon>
        <taxon>Cephalochordata</taxon>
        <taxon>Leptocardii</taxon>
        <taxon>Amphioxiformes</taxon>
        <taxon>Branchiostomatidae</taxon>
        <taxon>Branchiostoma</taxon>
    </lineage>
</organism>
<sequence length="182" mass="20406">MHVYYTYENWDEEVAELEASSHAYEEATSPSSGVNLRQATYSSTDTEHPVGLSVRRAFCDFIRTYRLYFAATLAVVILITVHVVLMLYIDAQFYKHKEISLLLAGDCLRTERVASGHLDHPAKSGRRERLDPQEKMGHLGQWALAGRLGHPGRSGQWLLPEKLADLGRSVQRALPGKLGLSV</sequence>
<proteinExistence type="predicted"/>
<reference evidence="2" key="1">
    <citation type="submission" date="2022-01" db="EMBL/GenBank/DDBJ databases">
        <authorList>
            <person name="Braso-Vives M."/>
        </authorList>
    </citation>
    <scope>NUCLEOTIDE SEQUENCE</scope>
</reference>
<dbReference type="EMBL" id="OV696701">
    <property type="protein sequence ID" value="CAH1248618.1"/>
    <property type="molecule type" value="Genomic_DNA"/>
</dbReference>
<keyword evidence="3" id="KW-1185">Reference proteome</keyword>
<keyword evidence="1" id="KW-0812">Transmembrane</keyword>
<evidence type="ECO:0000256" key="1">
    <source>
        <dbReference type="SAM" id="Phobius"/>
    </source>
</evidence>
<feature type="transmembrane region" description="Helical" evidence="1">
    <location>
        <begin position="67"/>
        <end position="89"/>
    </location>
</feature>
<evidence type="ECO:0000313" key="2">
    <source>
        <dbReference type="EMBL" id="CAH1248618.1"/>
    </source>
</evidence>
<keyword evidence="1" id="KW-0472">Membrane</keyword>
<dbReference type="Proteomes" id="UP000838412">
    <property type="component" value="Chromosome 16"/>
</dbReference>
<gene>
    <name evidence="2" type="primary">Hypp8310</name>
    <name evidence="2" type="ORF">BLAG_LOCUS9940</name>
</gene>
<dbReference type="AlphaFoldDB" id="A0A8K0EF67"/>
<name>A0A8K0EF67_BRALA</name>
<keyword evidence="1" id="KW-1133">Transmembrane helix</keyword>
<protein>
    <submittedName>
        <fullName evidence="2">Hypp8310 protein</fullName>
    </submittedName>
</protein>